<proteinExistence type="predicted"/>
<feature type="compositionally biased region" description="Polar residues" evidence="1">
    <location>
        <begin position="1"/>
        <end position="40"/>
    </location>
</feature>
<name>A0A0A9CT54_ARUDO</name>
<evidence type="ECO:0000313" key="2">
    <source>
        <dbReference type="EMBL" id="JAD76565.1"/>
    </source>
</evidence>
<evidence type="ECO:0000256" key="1">
    <source>
        <dbReference type="SAM" id="MobiDB-lite"/>
    </source>
</evidence>
<dbReference type="EMBL" id="GBRH01221330">
    <property type="protein sequence ID" value="JAD76565.1"/>
    <property type="molecule type" value="Transcribed_RNA"/>
</dbReference>
<feature type="region of interest" description="Disordered" evidence="1">
    <location>
        <begin position="1"/>
        <end position="47"/>
    </location>
</feature>
<accession>A0A0A9CT54</accession>
<reference evidence="2" key="1">
    <citation type="submission" date="2014-09" db="EMBL/GenBank/DDBJ databases">
        <authorList>
            <person name="Magalhaes I.L.F."/>
            <person name="Oliveira U."/>
            <person name="Santos F.R."/>
            <person name="Vidigal T.H.D.A."/>
            <person name="Brescovit A.D."/>
            <person name="Santos A.J."/>
        </authorList>
    </citation>
    <scope>NUCLEOTIDE SEQUENCE</scope>
    <source>
        <tissue evidence="2">Shoot tissue taken approximately 20 cm above the soil surface</tissue>
    </source>
</reference>
<dbReference type="AlphaFoldDB" id="A0A0A9CT54"/>
<sequence>MSSWALAQSINGPQCTRPPTNQLSESFRTSVQMQSLQGSFGSEPETD</sequence>
<protein>
    <submittedName>
        <fullName evidence="2">Uncharacterized protein</fullName>
    </submittedName>
</protein>
<organism evidence="2">
    <name type="scientific">Arundo donax</name>
    <name type="common">Giant reed</name>
    <name type="synonym">Donax arundinaceus</name>
    <dbReference type="NCBI Taxonomy" id="35708"/>
    <lineage>
        <taxon>Eukaryota</taxon>
        <taxon>Viridiplantae</taxon>
        <taxon>Streptophyta</taxon>
        <taxon>Embryophyta</taxon>
        <taxon>Tracheophyta</taxon>
        <taxon>Spermatophyta</taxon>
        <taxon>Magnoliopsida</taxon>
        <taxon>Liliopsida</taxon>
        <taxon>Poales</taxon>
        <taxon>Poaceae</taxon>
        <taxon>PACMAD clade</taxon>
        <taxon>Arundinoideae</taxon>
        <taxon>Arundineae</taxon>
        <taxon>Arundo</taxon>
    </lineage>
</organism>
<reference evidence="2" key="2">
    <citation type="journal article" date="2015" name="Data Brief">
        <title>Shoot transcriptome of the giant reed, Arundo donax.</title>
        <authorList>
            <person name="Barrero R.A."/>
            <person name="Guerrero F.D."/>
            <person name="Moolhuijzen P."/>
            <person name="Goolsby J.A."/>
            <person name="Tidwell J."/>
            <person name="Bellgard S.E."/>
            <person name="Bellgard M.I."/>
        </authorList>
    </citation>
    <scope>NUCLEOTIDE SEQUENCE</scope>
    <source>
        <tissue evidence="2">Shoot tissue taken approximately 20 cm above the soil surface</tissue>
    </source>
</reference>